<evidence type="ECO:0000313" key="3">
    <source>
        <dbReference type="Proteomes" id="UP000531231"/>
    </source>
</evidence>
<keyword evidence="1" id="KW-1133">Transmembrane helix</keyword>
<dbReference type="InterPro" id="IPR021362">
    <property type="entry name" value="DUF2834"/>
</dbReference>
<dbReference type="RefSeq" id="WP_151159923.1">
    <property type="nucleotide sequence ID" value="NZ_JACHIL010000004.1"/>
</dbReference>
<keyword evidence="1" id="KW-0472">Membrane</keyword>
<evidence type="ECO:0008006" key="4">
    <source>
        <dbReference type="Google" id="ProtNLM"/>
    </source>
</evidence>
<name>A0A7W8ENU4_9HYPH</name>
<reference evidence="2 3" key="1">
    <citation type="submission" date="2020-08" db="EMBL/GenBank/DDBJ databases">
        <title>Genomic Encyclopedia of Type Strains, Phase IV (KMG-IV): sequencing the most valuable type-strain genomes for metagenomic binning, comparative biology and taxonomic classification.</title>
        <authorList>
            <person name="Goeker M."/>
        </authorList>
    </citation>
    <scope>NUCLEOTIDE SEQUENCE [LARGE SCALE GENOMIC DNA]</scope>
    <source>
        <strain evidence="2 3">DSM 25620</strain>
    </source>
</reference>
<feature type="transmembrane region" description="Helical" evidence="1">
    <location>
        <begin position="39"/>
        <end position="60"/>
    </location>
</feature>
<sequence>MASRTVAVPHAIASCFTPEVAFYSPRVLIFKSEGRMRQIYFLLMIIGAAFPLYFFCLFLIENGFNSALFFEHLFANNISRFFAADVAISALVLIIFIIHQSRKLKMPSGYYALIGLAAGVSFALPLFLYLREGHIEKMSIRAEL</sequence>
<proteinExistence type="predicted"/>
<dbReference type="AlphaFoldDB" id="A0A7W8ENU4"/>
<evidence type="ECO:0000256" key="1">
    <source>
        <dbReference type="SAM" id="Phobius"/>
    </source>
</evidence>
<evidence type="ECO:0000313" key="2">
    <source>
        <dbReference type="EMBL" id="MBB5091860.1"/>
    </source>
</evidence>
<organism evidence="2 3">
    <name type="scientific">Pseudochrobactrum saccharolyticum</name>
    <dbReference type="NCBI Taxonomy" id="354352"/>
    <lineage>
        <taxon>Bacteria</taxon>
        <taxon>Pseudomonadati</taxon>
        <taxon>Pseudomonadota</taxon>
        <taxon>Alphaproteobacteria</taxon>
        <taxon>Hyphomicrobiales</taxon>
        <taxon>Brucellaceae</taxon>
        <taxon>Pseudochrobactrum</taxon>
    </lineage>
</organism>
<feature type="transmembrane region" description="Helical" evidence="1">
    <location>
        <begin position="80"/>
        <end position="98"/>
    </location>
</feature>
<comment type="caution">
    <text evidence="2">The sequence shown here is derived from an EMBL/GenBank/DDBJ whole genome shotgun (WGS) entry which is preliminary data.</text>
</comment>
<dbReference type="Pfam" id="PF11196">
    <property type="entry name" value="DUF2834"/>
    <property type="match status" value="1"/>
</dbReference>
<keyword evidence="1" id="KW-0812">Transmembrane</keyword>
<gene>
    <name evidence="2" type="ORF">HNQ68_002405</name>
</gene>
<dbReference type="EMBL" id="JACHIL010000004">
    <property type="protein sequence ID" value="MBB5091860.1"/>
    <property type="molecule type" value="Genomic_DNA"/>
</dbReference>
<feature type="transmembrane region" description="Helical" evidence="1">
    <location>
        <begin position="110"/>
        <end position="130"/>
    </location>
</feature>
<dbReference type="Proteomes" id="UP000531231">
    <property type="component" value="Unassembled WGS sequence"/>
</dbReference>
<protein>
    <recommendedName>
        <fullName evidence="4">DUF2834 domain-containing protein</fullName>
    </recommendedName>
</protein>
<dbReference type="PROSITE" id="PS51257">
    <property type="entry name" value="PROKAR_LIPOPROTEIN"/>
    <property type="match status" value="1"/>
</dbReference>
<keyword evidence="3" id="KW-1185">Reference proteome</keyword>
<accession>A0A7W8ENU4</accession>